<evidence type="ECO:0000313" key="2">
    <source>
        <dbReference type="EMBL" id="GAI59313.1"/>
    </source>
</evidence>
<proteinExistence type="predicted"/>
<accession>X1PTZ2</accession>
<sequence>KTHCWKAGIQLLKAKGQYADLYYAAKSKYESREDIKQLHESGNAKGGMKSYKLHLHYMALRKMIKRFLADTWVVWRSVEGLSVTEPYIFGERAKEKGIAHEHYEPPKTDKELKAEAGKKLNRLKKE</sequence>
<name>X1PTZ2_9ZZZZ</name>
<reference evidence="2" key="1">
    <citation type="journal article" date="2014" name="Front. Microbiol.">
        <title>High frequency of phylogenetically diverse reductive dehalogenase-homologous genes in deep subseafloor sedimentary metagenomes.</title>
        <authorList>
            <person name="Kawai M."/>
            <person name="Futagami T."/>
            <person name="Toyoda A."/>
            <person name="Takaki Y."/>
            <person name="Nishi S."/>
            <person name="Hori S."/>
            <person name="Arai W."/>
            <person name="Tsubouchi T."/>
            <person name="Morono Y."/>
            <person name="Uchiyama I."/>
            <person name="Ito T."/>
            <person name="Fujiyama A."/>
            <person name="Inagaki F."/>
            <person name="Takami H."/>
        </authorList>
    </citation>
    <scope>NUCLEOTIDE SEQUENCE</scope>
    <source>
        <strain evidence="2">Expedition CK06-06</strain>
    </source>
</reference>
<dbReference type="AlphaFoldDB" id="X1PTZ2"/>
<organism evidence="2">
    <name type="scientific">marine sediment metagenome</name>
    <dbReference type="NCBI Taxonomy" id="412755"/>
    <lineage>
        <taxon>unclassified sequences</taxon>
        <taxon>metagenomes</taxon>
        <taxon>ecological metagenomes</taxon>
    </lineage>
</organism>
<feature type="region of interest" description="Disordered" evidence="1">
    <location>
        <begin position="99"/>
        <end position="126"/>
    </location>
</feature>
<gene>
    <name evidence="2" type="ORF">S12H4_09717</name>
</gene>
<protein>
    <submittedName>
        <fullName evidence="2">Uncharacterized protein</fullName>
    </submittedName>
</protein>
<feature type="non-terminal residue" evidence="2">
    <location>
        <position position="1"/>
    </location>
</feature>
<comment type="caution">
    <text evidence="2">The sequence shown here is derived from an EMBL/GenBank/DDBJ whole genome shotgun (WGS) entry which is preliminary data.</text>
</comment>
<evidence type="ECO:0000256" key="1">
    <source>
        <dbReference type="SAM" id="MobiDB-lite"/>
    </source>
</evidence>
<feature type="compositionally biased region" description="Basic and acidic residues" evidence="1">
    <location>
        <begin position="99"/>
        <end position="118"/>
    </location>
</feature>
<dbReference type="EMBL" id="BARW01003998">
    <property type="protein sequence ID" value="GAI59313.1"/>
    <property type="molecule type" value="Genomic_DNA"/>
</dbReference>